<dbReference type="PANTHER" id="PTHR21230">
    <property type="entry name" value="VESICLE TRANSPORT V-SNARE PROTEIN VTI1-RELATED"/>
    <property type="match status" value="1"/>
</dbReference>
<dbReference type="GO" id="GO:0006906">
    <property type="term" value="P:vesicle fusion"/>
    <property type="evidence" value="ECO:0007669"/>
    <property type="project" value="TreeGrafter"/>
</dbReference>
<reference evidence="11" key="2">
    <citation type="submission" date="2025-09" db="UniProtKB">
        <authorList>
            <consortium name="Ensembl"/>
        </authorList>
    </citation>
    <scope>IDENTIFICATION</scope>
</reference>
<dbReference type="GO" id="GO:0012507">
    <property type="term" value="C:ER to Golgi transport vesicle membrane"/>
    <property type="evidence" value="ECO:0007669"/>
    <property type="project" value="TreeGrafter"/>
</dbReference>
<evidence type="ECO:0000256" key="9">
    <source>
        <dbReference type="ARBA" id="ARBA00038172"/>
    </source>
</evidence>
<keyword evidence="6 10" id="KW-0472">Membrane</keyword>
<dbReference type="GO" id="GO:0000149">
    <property type="term" value="F:SNARE binding"/>
    <property type="evidence" value="ECO:0007669"/>
    <property type="project" value="TreeGrafter"/>
</dbReference>
<evidence type="ECO:0000256" key="6">
    <source>
        <dbReference type="ARBA" id="ARBA00023136"/>
    </source>
</evidence>
<evidence type="ECO:0000313" key="11">
    <source>
        <dbReference type="Ensembl" id="ENSEBUP00000006661.1"/>
    </source>
</evidence>
<dbReference type="AlphaFoldDB" id="A0A8C4PYX9"/>
<dbReference type="OMA" id="LKYDSRH"/>
<comment type="subcellular location">
    <subcellularLocation>
        <location evidence="8">Golgi apparatus</location>
        <location evidence="8">cis-Golgi network membrane</location>
        <topology evidence="8">Single-pass type IV membrane protein</topology>
    </subcellularLocation>
</comment>
<dbReference type="Ensembl" id="ENSEBUT00000007121.1">
    <property type="protein sequence ID" value="ENSEBUP00000006661.1"/>
    <property type="gene ID" value="ENSEBUG00000004406.1"/>
</dbReference>
<dbReference type="GO" id="GO:0005484">
    <property type="term" value="F:SNAP receptor activity"/>
    <property type="evidence" value="ECO:0007669"/>
    <property type="project" value="InterPro"/>
</dbReference>
<keyword evidence="3" id="KW-0653">Protein transport</keyword>
<organism evidence="11 12">
    <name type="scientific">Eptatretus burgeri</name>
    <name type="common">Inshore hagfish</name>
    <dbReference type="NCBI Taxonomy" id="7764"/>
    <lineage>
        <taxon>Eukaryota</taxon>
        <taxon>Metazoa</taxon>
        <taxon>Chordata</taxon>
        <taxon>Craniata</taxon>
        <taxon>Vertebrata</taxon>
        <taxon>Cyclostomata</taxon>
        <taxon>Myxini</taxon>
        <taxon>Myxiniformes</taxon>
        <taxon>Myxinidae</taxon>
        <taxon>Eptatretinae</taxon>
        <taxon>Eptatretus</taxon>
    </lineage>
</organism>
<keyword evidence="5" id="KW-0333">Golgi apparatus</keyword>
<dbReference type="GO" id="GO:0015031">
    <property type="term" value="P:protein transport"/>
    <property type="evidence" value="ECO:0007669"/>
    <property type="project" value="UniProtKB-KW"/>
</dbReference>
<dbReference type="PANTHER" id="PTHR21230:SF1">
    <property type="entry name" value="GOLGI SNAP RECEPTOR COMPLEX MEMBER 2"/>
    <property type="match status" value="1"/>
</dbReference>
<dbReference type="Proteomes" id="UP000694388">
    <property type="component" value="Unplaced"/>
</dbReference>
<dbReference type="CDD" id="cd15863">
    <property type="entry name" value="SNARE_GS27"/>
    <property type="match status" value="1"/>
</dbReference>
<protein>
    <recommendedName>
        <fullName evidence="13">Golgi SNAP receptor complex member 2</fullName>
    </recommendedName>
</protein>
<dbReference type="GO" id="GO:0031201">
    <property type="term" value="C:SNARE complex"/>
    <property type="evidence" value="ECO:0007669"/>
    <property type="project" value="TreeGrafter"/>
</dbReference>
<dbReference type="GO" id="GO:0006891">
    <property type="term" value="P:intra-Golgi vesicle-mediated transport"/>
    <property type="evidence" value="ECO:0007669"/>
    <property type="project" value="TreeGrafter"/>
</dbReference>
<evidence type="ECO:0000256" key="7">
    <source>
        <dbReference type="ARBA" id="ARBA00037078"/>
    </source>
</evidence>
<keyword evidence="12" id="KW-1185">Reference proteome</keyword>
<dbReference type="InterPro" id="IPR027027">
    <property type="entry name" value="GOSR2/Membrin/Bos1"/>
</dbReference>
<dbReference type="GO" id="GO:0005794">
    <property type="term" value="C:Golgi apparatus"/>
    <property type="evidence" value="ECO:0007669"/>
    <property type="project" value="UniProtKB-SubCell"/>
</dbReference>
<dbReference type="PIRSF" id="PIRSF028865">
    <property type="entry name" value="Membrin-2"/>
    <property type="match status" value="1"/>
</dbReference>
<dbReference type="GeneTree" id="ENSGT00940000164674"/>
<evidence type="ECO:0000256" key="4">
    <source>
        <dbReference type="ARBA" id="ARBA00022989"/>
    </source>
</evidence>
<evidence type="ECO:0000313" key="12">
    <source>
        <dbReference type="Proteomes" id="UP000694388"/>
    </source>
</evidence>
<feature type="transmembrane region" description="Helical" evidence="10">
    <location>
        <begin position="166"/>
        <end position="186"/>
    </location>
</feature>
<sequence>MMARSSVIENEIREHIEDMSIRTERLDVLARKELPSQKQKAKLRVQQLQYDVMHLRAALEACQQRREQRELREREREELLKKPFSTNDADTAIAMDEALQVNTSLHNVHHGLDELLGSGRGILDGLRDQRQTLKGARTKLLDLANTLGLSNTVMRLVERRGGQDRVIVVVGMIVTCIVMVLVVKYLT</sequence>
<evidence type="ECO:0000256" key="3">
    <source>
        <dbReference type="ARBA" id="ARBA00022927"/>
    </source>
</evidence>
<reference evidence="11" key="1">
    <citation type="submission" date="2025-08" db="UniProtKB">
        <authorList>
            <consortium name="Ensembl"/>
        </authorList>
    </citation>
    <scope>IDENTIFICATION</scope>
</reference>
<evidence type="ECO:0000256" key="10">
    <source>
        <dbReference type="SAM" id="Phobius"/>
    </source>
</evidence>
<keyword evidence="1" id="KW-0813">Transport</keyword>
<dbReference type="Pfam" id="PF12352">
    <property type="entry name" value="V-SNARE_C"/>
    <property type="match status" value="1"/>
</dbReference>
<keyword evidence="4 10" id="KW-1133">Transmembrane helix</keyword>
<evidence type="ECO:0000256" key="2">
    <source>
        <dbReference type="ARBA" id="ARBA00022692"/>
    </source>
</evidence>
<evidence type="ECO:0000256" key="1">
    <source>
        <dbReference type="ARBA" id="ARBA00022448"/>
    </source>
</evidence>
<keyword evidence="2 10" id="KW-0812">Transmembrane</keyword>
<dbReference type="GO" id="GO:0005789">
    <property type="term" value="C:endoplasmic reticulum membrane"/>
    <property type="evidence" value="ECO:0007669"/>
    <property type="project" value="TreeGrafter"/>
</dbReference>
<evidence type="ECO:0008006" key="13">
    <source>
        <dbReference type="Google" id="ProtNLM"/>
    </source>
</evidence>
<evidence type="ECO:0000256" key="8">
    <source>
        <dbReference type="ARBA" id="ARBA00037862"/>
    </source>
</evidence>
<dbReference type="SUPFAM" id="SSF58038">
    <property type="entry name" value="SNARE fusion complex"/>
    <property type="match status" value="1"/>
</dbReference>
<proteinExistence type="inferred from homology"/>
<comment type="function">
    <text evidence="7">Involved in transport of proteins from the cis/medial-Golgi to the trans-Golgi network.</text>
</comment>
<evidence type="ECO:0000256" key="5">
    <source>
        <dbReference type="ARBA" id="ARBA00023034"/>
    </source>
</evidence>
<accession>A0A8C4PYX9</accession>
<name>A0A8C4PYX9_EPTBU</name>
<dbReference type="GO" id="GO:0031902">
    <property type="term" value="C:late endosome membrane"/>
    <property type="evidence" value="ECO:0007669"/>
    <property type="project" value="TreeGrafter"/>
</dbReference>
<comment type="similarity">
    <text evidence="9">Belongs to the GOSR2 family.</text>
</comment>